<evidence type="ECO:0008006" key="4">
    <source>
        <dbReference type="Google" id="ProtNLM"/>
    </source>
</evidence>
<proteinExistence type="predicted"/>
<feature type="transmembrane region" description="Helical" evidence="1">
    <location>
        <begin position="12"/>
        <end position="30"/>
    </location>
</feature>
<evidence type="ECO:0000313" key="2">
    <source>
        <dbReference type="EMBL" id="SYX81922.1"/>
    </source>
</evidence>
<gene>
    <name evidence="2" type="ORF">PBLR_10341</name>
</gene>
<dbReference type="AlphaFoldDB" id="A0A383R5T8"/>
<keyword evidence="1" id="KW-0472">Membrane</keyword>
<protein>
    <recommendedName>
        <fullName evidence="4">DUF2140 domain-containing protein</fullName>
    </recommendedName>
</protein>
<evidence type="ECO:0000313" key="3">
    <source>
        <dbReference type="Proteomes" id="UP000304148"/>
    </source>
</evidence>
<name>A0A383R5T8_PAEAL</name>
<keyword evidence="1" id="KW-0812">Transmembrane</keyword>
<organism evidence="2 3">
    <name type="scientific">Paenibacillus alvei</name>
    <name type="common">Bacillus alvei</name>
    <dbReference type="NCBI Taxonomy" id="44250"/>
    <lineage>
        <taxon>Bacteria</taxon>
        <taxon>Bacillati</taxon>
        <taxon>Bacillota</taxon>
        <taxon>Bacilli</taxon>
        <taxon>Bacillales</taxon>
        <taxon>Paenibacillaceae</taxon>
        <taxon>Paenibacillus</taxon>
    </lineage>
</organism>
<sequence length="190" mass="21971">MKTLWKWLRRGLLTVIVLFILLAGAAYFYIQPTTLLGWPPQVDVSLSERLEQIVHNRSLTIQFSEEEINGLVSKHMQETEPYRSLKEKWNISGMKTELANNELEATIQLEPISSVQAELKITFQLEWDDSSQSVRVVPTDARVKDISIPLSWLSLQTKEFSLSSELPHLVKVKEVKFLEDGWKFRFGLKL</sequence>
<evidence type="ECO:0000256" key="1">
    <source>
        <dbReference type="SAM" id="Phobius"/>
    </source>
</evidence>
<reference evidence="3" key="1">
    <citation type="submission" date="2018-08" db="EMBL/GenBank/DDBJ databases">
        <authorList>
            <person name="Chevrot R."/>
        </authorList>
    </citation>
    <scope>NUCLEOTIDE SEQUENCE [LARGE SCALE GENOMIC DNA]</scope>
</reference>
<dbReference type="Proteomes" id="UP000304148">
    <property type="component" value="Chromosome"/>
</dbReference>
<accession>A0A383R5T8</accession>
<dbReference type="RefSeq" id="WP_232055462.1">
    <property type="nucleotide sequence ID" value="NZ_LS992241.1"/>
</dbReference>
<dbReference type="EMBL" id="LS992241">
    <property type="protein sequence ID" value="SYX81922.1"/>
    <property type="molecule type" value="Genomic_DNA"/>
</dbReference>
<keyword evidence="1" id="KW-1133">Transmembrane helix</keyword>